<evidence type="ECO:0000313" key="2">
    <source>
        <dbReference type="Proteomes" id="UP000037109"/>
    </source>
</evidence>
<keyword evidence="2" id="KW-1185">Reference proteome</keyword>
<gene>
    <name evidence="1" type="ORF">AF332_04360</name>
</gene>
<name>A0A0M0G9B4_SPOGL</name>
<evidence type="ECO:0000313" key="1">
    <source>
        <dbReference type="EMBL" id="KON86127.1"/>
    </source>
</evidence>
<dbReference type="EMBL" id="LGUF01000007">
    <property type="protein sequence ID" value="KON86127.1"/>
    <property type="molecule type" value="Genomic_DNA"/>
</dbReference>
<organism evidence="1 2">
    <name type="scientific">Sporosarcina globispora</name>
    <name type="common">Bacillus globisporus</name>
    <dbReference type="NCBI Taxonomy" id="1459"/>
    <lineage>
        <taxon>Bacteria</taxon>
        <taxon>Bacillati</taxon>
        <taxon>Bacillota</taxon>
        <taxon>Bacilli</taxon>
        <taxon>Bacillales</taxon>
        <taxon>Caryophanaceae</taxon>
        <taxon>Sporosarcina</taxon>
    </lineage>
</organism>
<proteinExistence type="predicted"/>
<dbReference type="RefSeq" id="WP_053433481.1">
    <property type="nucleotide sequence ID" value="NZ_LGUF01000007.1"/>
</dbReference>
<dbReference type="AlphaFoldDB" id="A0A0M0G9B4"/>
<comment type="caution">
    <text evidence="1">The sequence shown here is derived from an EMBL/GenBank/DDBJ whole genome shotgun (WGS) entry which is preliminary data.</text>
</comment>
<dbReference type="Proteomes" id="UP000037109">
    <property type="component" value="Unassembled WGS sequence"/>
</dbReference>
<protein>
    <submittedName>
        <fullName evidence="1">Uncharacterized protein</fullName>
    </submittedName>
</protein>
<dbReference type="PATRIC" id="fig|1459.3.peg.904"/>
<reference evidence="2" key="1">
    <citation type="submission" date="2015-07" db="EMBL/GenBank/DDBJ databases">
        <title>Fjat-10036 dsm4.</title>
        <authorList>
            <person name="Liu B."/>
            <person name="Wang J."/>
            <person name="Zhu Y."/>
            <person name="Liu G."/>
            <person name="Chen Q."/>
            <person name="Chen Z."/>
            <person name="Lan J."/>
            <person name="Che J."/>
            <person name="Ge C."/>
            <person name="Shi H."/>
            <person name="Pan Z."/>
            <person name="Liu X."/>
        </authorList>
    </citation>
    <scope>NUCLEOTIDE SEQUENCE [LARGE SCALE GENOMIC DNA]</scope>
    <source>
        <strain evidence="2">DSM 4</strain>
    </source>
</reference>
<sequence length="82" mass="9755">MSTVLFGTVEYYERELINYFSNNHISNTMKEDATMKIFIMLEAEIFKVFLFDEAIRIKCMQNLLKAFCRVSESFLIKEQPNK</sequence>
<accession>A0A0M0G9B4</accession>
<dbReference type="OrthoDB" id="2938279at2"/>